<dbReference type="EMBL" id="FP475956">
    <property type="protein sequence ID" value="CAZ89223.1"/>
    <property type="molecule type" value="Genomic_DNA"/>
</dbReference>
<dbReference type="OrthoDB" id="9780358at2"/>
<evidence type="ECO:0000256" key="1">
    <source>
        <dbReference type="ARBA" id="ARBA00004651"/>
    </source>
</evidence>
<dbReference type="PANTHER" id="PTHR33406:SF13">
    <property type="entry name" value="MEMBRANE PROTEIN YDFJ"/>
    <property type="match status" value="1"/>
</dbReference>
<feature type="transmembrane region" description="Helical" evidence="6">
    <location>
        <begin position="680"/>
        <end position="700"/>
    </location>
</feature>
<comment type="subcellular location">
    <subcellularLocation>
        <location evidence="1">Cell membrane</location>
        <topology evidence="1">Multi-pass membrane protein</topology>
    </subcellularLocation>
</comment>
<organism evidence="8 10">
    <name type="scientific">Thiomonas arsenitoxydans (strain DSM 22701 / CIP 110005 / 3As)</name>
    <dbReference type="NCBI Taxonomy" id="426114"/>
    <lineage>
        <taxon>Bacteria</taxon>
        <taxon>Pseudomonadati</taxon>
        <taxon>Pseudomonadota</taxon>
        <taxon>Betaproteobacteria</taxon>
        <taxon>Burkholderiales</taxon>
        <taxon>Thiomonas</taxon>
    </lineage>
</organism>
<dbReference type="SUPFAM" id="SSF82866">
    <property type="entry name" value="Multidrug efflux transporter AcrB transmembrane domain"/>
    <property type="match status" value="2"/>
</dbReference>
<feature type="transmembrane region" description="Helical" evidence="6">
    <location>
        <begin position="430"/>
        <end position="448"/>
    </location>
</feature>
<keyword evidence="2" id="KW-1003">Cell membrane</keyword>
<feature type="domain" description="Membrane transport protein MMPL" evidence="7">
    <location>
        <begin position="646"/>
        <end position="784"/>
    </location>
</feature>
<evidence type="ECO:0000313" key="11">
    <source>
        <dbReference type="Proteomes" id="UP000078599"/>
    </source>
</evidence>
<dbReference type="EMBL" id="CTRI01000027">
    <property type="protein sequence ID" value="CQR35072.1"/>
    <property type="molecule type" value="Genomic_DNA"/>
</dbReference>
<feature type="transmembrane region" description="Helical" evidence="6">
    <location>
        <begin position="657"/>
        <end position="673"/>
    </location>
</feature>
<dbReference type="RefSeq" id="WP_013106508.1">
    <property type="nucleotide sequence ID" value="NC_014145.1"/>
</dbReference>
<evidence type="ECO:0000256" key="5">
    <source>
        <dbReference type="ARBA" id="ARBA00023136"/>
    </source>
</evidence>
<dbReference type="Proteomes" id="UP000002372">
    <property type="component" value="Chromosome"/>
</dbReference>
<dbReference type="PROSITE" id="PS51257">
    <property type="entry name" value="PROKAR_LIPOPROTEIN"/>
    <property type="match status" value="1"/>
</dbReference>
<feature type="transmembrane region" description="Helical" evidence="6">
    <location>
        <begin position="739"/>
        <end position="760"/>
    </location>
</feature>
<evidence type="ECO:0000313" key="9">
    <source>
        <dbReference type="EMBL" id="CQR35072.1"/>
    </source>
</evidence>
<gene>
    <name evidence="8" type="ordered locus">THI_2605</name>
    <name evidence="9" type="ORF">THICB1_50058</name>
</gene>
<feature type="transmembrane region" description="Helical" evidence="6">
    <location>
        <begin position="766"/>
        <end position="787"/>
    </location>
</feature>
<feature type="domain" description="Membrane transport protein MMPL" evidence="7">
    <location>
        <begin position="182"/>
        <end position="404"/>
    </location>
</feature>
<reference key="1">
    <citation type="submission" date="2009-07" db="EMBL/GenBank/DDBJ databases">
        <authorList>
            <person name="Genoscope - CEA"/>
        </authorList>
    </citation>
    <scope>NUCLEOTIDE SEQUENCE</scope>
    <source>
        <strain>3As</strain>
    </source>
</reference>
<name>D6CVA4_THIA3</name>
<feature type="transmembrane region" description="Helical" evidence="6">
    <location>
        <begin position="258"/>
        <end position="274"/>
    </location>
</feature>
<evidence type="ECO:0000256" key="2">
    <source>
        <dbReference type="ARBA" id="ARBA00022475"/>
    </source>
</evidence>
<proteinExistence type="predicted"/>
<reference evidence="10" key="2">
    <citation type="journal article" date="2010" name="PLoS Genet.">
        <title>Structure, function, and evolution of the Thiomonas spp. genome.</title>
        <authorList>
            <person name="Arsene-Ploetze F."/>
            <person name="Koechler S."/>
            <person name="Marchal M."/>
            <person name="Coppee J.Y."/>
            <person name="Chandler M."/>
            <person name="Bonnefoy V."/>
            <person name="Brochier-Armanet C."/>
            <person name="Barakat M."/>
            <person name="Barbe V."/>
            <person name="Battaglia-Brunet F."/>
            <person name="Bruneel O."/>
            <person name="Bryan C.G."/>
            <person name="Cleiss-Arnold J."/>
            <person name="Cruveiller S."/>
            <person name="Erhardt M."/>
            <person name="Heinrich-Salmeron A."/>
            <person name="Hommais F."/>
            <person name="Joulian C."/>
            <person name="Krin E."/>
            <person name="Lieutaud A."/>
            <person name="Lievremont D."/>
            <person name="Michel C."/>
            <person name="Muller D."/>
            <person name="Ortet P."/>
            <person name="Proux C."/>
            <person name="Siguier P."/>
            <person name="Roche D."/>
            <person name="Rouy Z."/>
            <person name="Salvignol G."/>
            <person name="Slyemi D."/>
            <person name="Talla E."/>
            <person name="Weiss S."/>
            <person name="Weissenbach J."/>
            <person name="Medigue C."/>
            <person name="Bertin P.N."/>
        </authorList>
    </citation>
    <scope>NUCLEOTIDE SEQUENCE [LARGE SCALE GENOMIC DNA]</scope>
    <source>
        <strain evidence="10">DSM 22701 / CIP 110005 / 3As</strain>
    </source>
</reference>
<dbReference type="InterPro" id="IPR004869">
    <property type="entry name" value="MMPL_dom"/>
</dbReference>
<evidence type="ECO:0000256" key="4">
    <source>
        <dbReference type="ARBA" id="ARBA00022989"/>
    </source>
</evidence>
<evidence type="ECO:0000256" key="6">
    <source>
        <dbReference type="SAM" id="Phobius"/>
    </source>
</evidence>
<feature type="transmembrane region" description="Helical" evidence="6">
    <location>
        <begin position="355"/>
        <end position="372"/>
    </location>
</feature>
<dbReference type="eggNOG" id="COG4258">
    <property type="taxonomic scope" value="Bacteria"/>
</dbReference>
<sequence>MMRRRFTPVLLWLGALVACLAVILQSRYTADMSAFLPSKPTAQEQVLVDQLRDGLISRLILVGIDGSDARTRAALSRALAARLRQQAAFVSVNNGEPVDTHADEALLFKYRYLLSPATTPQTFSASGLRQAIATSIDTLASPLGGSLKSLFPADPTGALLQLLDNMAAGAQPHKDDGVWAAPDMPRALLLVQTRAAGTDTDGQQAAIEAVRAAYSAAQQQIEQEQSSPAARSASLVISGTAVFAVQARATIRHAVERVSLIGGVLIVGLLLLVYRSLPVLLLGLLPVLSGVLAGITAVSLGFGVVQGITLGFGTTLIGEAVDYSIYLFVQSRRARTPGTAPDTARSDWLHRFWPTIRLGMLTSVVGFATLLLSDFPGLAQLGAYSIAGLVAAALVTRFVLPQLLPTNFAVRDLSRTGQRLKLLVARLRSLRWLVALLALGAIAVVLAHRHTLWNTQLSALSPITPQALALNSQLREQLGAPDAVDLVAVHAPSLEAALAAAERIAPRLQTLQQQGVIAGFDSPARYLPSLATQRIRQSALPDAAVLQARLDAALHGLPVRPAAFAPFLHDVEAARHLPLLTRPDLAHTAFSLALDGMLLHQATGGWTALLPLRAPPRASIDDARVQAALHGSDALIINLGTASTGLYDGYLRTASELSLAGIVAIAVLLLVVLRSATRTVRVLAPLLSAVVVVVAGLLLSGVQLTLLHLVGMMLIVAVGSNYALFFNQGQDEVGGIEPSTLASLLFANLTTVAGFGPLLLSGVPVLQAMGATVAPGALLALLFSAMLSAPDKTTETSPGS</sequence>
<keyword evidence="4 6" id="KW-1133">Transmembrane helix</keyword>
<dbReference type="GO" id="GO:0005886">
    <property type="term" value="C:plasma membrane"/>
    <property type="evidence" value="ECO:0007669"/>
    <property type="project" value="UniProtKB-SubCell"/>
</dbReference>
<evidence type="ECO:0000256" key="3">
    <source>
        <dbReference type="ARBA" id="ARBA00022692"/>
    </source>
</evidence>
<keyword evidence="11" id="KW-1185">Reference proteome</keyword>
<keyword evidence="3 6" id="KW-0812">Transmembrane</keyword>
<dbReference type="Proteomes" id="UP000078599">
    <property type="component" value="Unassembled WGS sequence"/>
</dbReference>
<dbReference type="PANTHER" id="PTHR33406">
    <property type="entry name" value="MEMBRANE PROTEIN MJ1562-RELATED"/>
    <property type="match status" value="1"/>
</dbReference>
<feature type="transmembrane region" description="Helical" evidence="6">
    <location>
        <begin position="281"/>
        <end position="302"/>
    </location>
</feature>
<keyword evidence="5 6" id="KW-0472">Membrane</keyword>
<dbReference type="HOGENOM" id="CLU_017576_1_0_4"/>
<reference evidence="9 11" key="4">
    <citation type="submission" date="2015-03" db="EMBL/GenBank/DDBJ databases">
        <authorList>
            <person name="Regsiter A."/>
            <person name="william w."/>
        </authorList>
    </citation>
    <scope>NUCLEOTIDE SEQUENCE [LARGE SCALE GENOMIC DNA]</scope>
    <source>
        <strain evidence="9 11">CB1</strain>
    </source>
</reference>
<feature type="transmembrane region" description="Helical" evidence="6">
    <location>
        <begin position="706"/>
        <end position="727"/>
    </location>
</feature>
<reference evidence="8" key="3">
    <citation type="submission" date="2010-07" db="EMBL/GenBank/DDBJ databases">
        <authorList>
            <person name="Genoscope - CEA"/>
        </authorList>
    </citation>
    <scope>NUCLEOTIDE SEQUENCE</scope>
    <source>
        <strain evidence="8">3As</strain>
    </source>
</reference>
<dbReference type="InterPro" id="IPR050545">
    <property type="entry name" value="Mycobact_MmpL"/>
</dbReference>
<dbReference type="Pfam" id="PF03176">
    <property type="entry name" value="MMPL"/>
    <property type="match status" value="2"/>
</dbReference>
<protein>
    <submittedName>
        <fullName evidence="8">Exporter</fullName>
    </submittedName>
</protein>
<feature type="transmembrane region" description="Helical" evidence="6">
    <location>
        <begin position="384"/>
        <end position="410"/>
    </location>
</feature>
<feature type="transmembrane region" description="Helical" evidence="6">
    <location>
        <begin position="308"/>
        <end position="329"/>
    </location>
</feature>
<accession>D6CVA4</accession>
<evidence type="ECO:0000313" key="8">
    <source>
        <dbReference type="EMBL" id="CAZ89223.1"/>
    </source>
</evidence>
<dbReference type="Gene3D" id="1.20.1640.10">
    <property type="entry name" value="Multidrug efflux transporter AcrB transmembrane domain"/>
    <property type="match status" value="2"/>
</dbReference>
<evidence type="ECO:0000259" key="7">
    <source>
        <dbReference type="Pfam" id="PF03176"/>
    </source>
</evidence>
<dbReference type="AlphaFoldDB" id="D6CVA4"/>
<dbReference type="KEGG" id="thi:THI_2605"/>
<evidence type="ECO:0000313" key="10">
    <source>
        <dbReference type="Proteomes" id="UP000002372"/>
    </source>
</evidence>